<sequence>MSIQVELCRKSQSECRYPSLKTLLLMLGYECKQLQNIFEGKRKMKSIKFQATLCVLIAAVGILSACGSNKPAADIKPAATTETKQEDKKDTAKPVTISVATNAIGEQAKVLQTIADNFTKENPTIKVEFSAPGKDYENIMKVKMASNDLPDVFSTHGWAKIRYGQYLADLKDQAWVGALDDVIKPAVTDDKGKVYVLPMDQDKSGIAYNADVLEKYNIAVPKTYDQMMQAAETIKTKSGGTVAPFHMGGSDNWPVGQYFDYFATPLYASAATNNSAQLLDGTFDWNNWDKFAQMFADLYKKGYLNKDVLTAKYSDDAKALAEGKTAFLFYGAYVIEEAKKVNPQLKAGFMPIPSIVEGDSPTFVGGEKTTWGVSKDSKNIEAAKKFVAFYAKPENAQLVAVSNALPSGIKGAKVDAGDLSKYYEQYKDVRVLPYFDRVFLPNGMWDVMCKNGQDIIAGGITAKQFSENMKKEYTRLRATVTK</sequence>
<evidence type="ECO:0000313" key="7">
    <source>
        <dbReference type="Proteomes" id="UP001527099"/>
    </source>
</evidence>
<comment type="caution">
    <text evidence="6">The sequence shown here is derived from an EMBL/GenBank/DDBJ whole genome shotgun (WGS) entry which is preliminary data.</text>
</comment>
<dbReference type="PANTHER" id="PTHR43649:SF33">
    <property type="entry name" value="POLYGALACTURONAN_RHAMNOGALACTURONAN-BINDING PROTEIN YTCQ"/>
    <property type="match status" value="1"/>
</dbReference>
<keyword evidence="2" id="KW-0732">Signal</keyword>
<evidence type="ECO:0000256" key="4">
    <source>
        <dbReference type="ARBA" id="ARBA00023139"/>
    </source>
</evidence>
<keyword evidence="3" id="KW-0472">Membrane</keyword>
<keyword evidence="4" id="KW-0564">Palmitate</keyword>
<protein>
    <submittedName>
        <fullName evidence="6">Extracellular solute-binding protein</fullName>
    </submittedName>
</protein>
<evidence type="ECO:0000256" key="5">
    <source>
        <dbReference type="ARBA" id="ARBA00023288"/>
    </source>
</evidence>
<keyword evidence="5" id="KW-0449">Lipoprotein</keyword>
<keyword evidence="7" id="KW-1185">Reference proteome</keyword>
<accession>A0ABT4GGW3</accession>
<dbReference type="Proteomes" id="UP001527099">
    <property type="component" value="Unassembled WGS sequence"/>
</dbReference>
<proteinExistence type="predicted"/>
<dbReference type="Pfam" id="PF01547">
    <property type="entry name" value="SBP_bac_1"/>
    <property type="match status" value="1"/>
</dbReference>
<dbReference type="EMBL" id="JAMDMX010000067">
    <property type="protein sequence ID" value="MCY9695283.1"/>
    <property type="molecule type" value="Genomic_DNA"/>
</dbReference>
<dbReference type="InterPro" id="IPR050490">
    <property type="entry name" value="Bact_solute-bd_prot1"/>
</dbReference>
<evidence type="ECO:0000256" key="1">
    <source>
        <dbReference type="ARBA" id="ARBA00022475"/>
    </source>
</evidence>
<evidence type="ECO:0000256" key="3">
    <source>
        <dbReference type="ARBA" id="ARBA00023136"/>
    </source>
</evidence>
<dbReference type="SUPFAM" id="SSF53850">
    <property type="entry name" value="Periplasmic binding protein-like II"/>
    <property type="match status" value="1"/>
</dbReference>
<reference evidence="6 7" key="1">
    <citation type="submission" date="2022-05" db="EMBL/GenBank/DDBJ databases">
        <title>Genome Sequencing of Bee-Associated Microbes.</title>
        <authorList>
            <person name="Dunlap C."/>
        </authorList>
    </citation>
    <scope>NUCLEOTIDE SEQUENCE [LARGE SCALE GENOMIC DNA]</scope>
    <source>
        <strain evidence="6 7">NRRL B-14421</strain>
    </source>
</reference>
<organism evidence="6 7">
    <name type="scientific">Paenibacillus alginolyticus</name>
    <dbReference type="NCBI Taxonomy" id="59839"/>
    <lineage>
        <taxon>Bacteria</taxon>
        <taxon>Bacillati</taxon>
        <taxon>Bacillota</taxon>
        <taxon>Bacilli</taxon>
        <taxon>Bacillales</taxon>
        <taxon>Paenibacillaceae</taxon>
        <taxon>Paenibacillus</taxon>
    </lineage>
</organism>
<dbReference type="RefSeq" id="WP_268616678.1">
    <property type="nucleotide sequence ID" value="NZ_JAMDMX010000067.1"/>
</dbReference>
<dbReference type="PANTHER" id="PTHR43649">
    <property type="entry name" value="ARABINOSE-BINDING PROTEIN-RELATED"/>
    <property type="match status" value="1"/>
</dbReference>
<gene>
    <name evidence="6" type="ORF">M5X19_20605</name>
</gene>
<evidence type="ECO:0000256" key="2">
    <source>
        <dbReference type="ARBA" id="ARBA00022729"/>
    </source>
</evidence>
<evidence type="ECO:0000313" key="6">
    <source>
        <dbReference type="EMBL" id="MCY9695283.1"/>
    </source>
</evidence>
<keyword evidence="1" id="KW-1003">Cell membrane</keyword>
<name>A0ABT4GGW3_9BACL</name>
<dbReference type="Gene3D" id="3.40.190.10">
    <property type="entry name" value="Periplasmic binding protein-like II"/>
    <property type="match status" value="2"/>
</dbReference>
<dbReference type="InterPro" id="IPR006059">
    <property type="entry name" value="SBP"/>
</dbReference>